<protein>
    <submittedName>
        <fullName evidence="1">Uncharacterized protein</fullName>
    </submittedName>
</protein>
<comment type="caution">
    <text evidence="1">The sequence shown here is derived from an EMBL/GenBank/DDBJ whole genome shotgun (WGS) entry which is preliminary data.</text>
</comment>
<dbReference type="Proteomes" id="UP000814140">
    <property type="component" value="Unassembled WGS sequence"/>
</dbReference>
<name>A0ACB8TEG1_9AGAM</name>
<accession>A0ACB8TEG1</accession>
<evidence type="ECO:0000313" key="1">
    <source>
        <dbReference type="EMBL" id="KAI0066841.1"/>
    </source>
</evidence>
<evidence type="ECO:0000313" key="2">
    <source>
        <dbReference type="Proteomes" id="UP000814140"/>
    </source>
</evidence>
<proteinExistence type="predicted"/>
<keyword evidence="2" id="KW-1185">Reference proteome</keyword>
<gene>
    <name evidence="1" type="ORF">BV25DRAFT_1819957</name>
</gene>
<organism evidence="1 2">
    <name type="scientific">Artomyces pyxidatus</name>
    <dbReference type="NCBI Taxonomy" id="48021"/>
    <lineage>
        <taxon>Eukaryota</taxon>
        <taxon>Fungi</taxon>
        <taxon>Dikarya</taxon>
        <taxon>Basidiomycota</taxon>
        <taxon>Agaricomycotina</taxon>
        <taxon>Agaricomycetes</taxon>
        <taxon>Russulales</taxon>
        <taxon>Auriscalpiaceae</taxon>
        <taxon>Artomyces</taxon>
    </lineage>
</organism>
<dbReference type="EMBL" id="MU277191">
    <property type="protein sequence ID" value="KAI0066841.1"/>
    <property type="molecule type" value="Genomic_DNA"/>
</dbReference>
<sequence>MRSRRPLLRVDLGKTEEAKQPLVPSSVATEQIEYPNTSVFRSNKLGISIRSASIKMSRSKTQDGSSPIPIFGDHDRVGGTITVDPQVSLSTGRLSVSFEGSFVYVSTSAQTQQRGISTESSGQFKHVFFSETTVLSTPPSDTGSPLSTIKDAFVTGAWRSDAKTGTVGQQLKTKLSKRSLQSPELPRAFPFSFSIPQKGRVGEELPPTFSSSTVLEGGSRGRASSEHTEVTYRVVALWEPTDDVDGKDILEVPVLFQPDTEFLSLEGLAVEPESWLEIPLRSDRSIPCQSAVTLPSPCDFPRFGSLPFFVVFSTTPKSPSLAREIAADATITVSLLRQVTIDSSRSRPSSLYSSSGPPTPPSSATEDSDSQASSSLYVARKNKLFHRVVRSAPPVLLRSSRLTDEQPPRDKPLPDLPVVMQDTRILQTDVSIGFPKRPRHHTDSNGHGSLESQKALPDGLYKGKLHLNKAMLPTIDWAGLSVKYYLETSVLFGQDEMRARVPVRIY</sequence>
<reference evidence="1" key="2">
    <citation type="journal article" date="2022" name="New Phytol.">
        <title>Evolutionary transition to the ectomycorrhizal habit in the genomes of a hyperdiverse lineage of mushroom-forming fungi.</title>
        <authorList>
            <person name="Looney B."/>
            <person name="Miyauchi S."/>
            <person name="Morin E."/>
            <person name="Drula E."/>
            <person name="Courty P.E."/>
            <person name="Kohler A."/>
            <person name="Kuo A."/>
            <person name="LaButti K."/>
            <person name="Pangilinan J."/>
            <person name="Lipzen A."/>
            <person name="Riley R."/>
            <person name="Andreopoulos W."/>
            <person name="He G."/>
            <person name="Johnson J."/>
            <person name="Nolan M."/>
            <person name="Tritt A."/>
            <person name="Barry K.W."/>
            <person name="Grigoriev I.V."/>
            <person name="Nagy L.G."/>
            <person name="Hibbett D."/>
            <person name="Henrissat B."/>
            <person name="Matheny P.B."/>
            <person name="Labbe J."/>
            <person name="Martin F.M."/>
        </authorList>
    </citation>
    <scope>NUCLEOTIDE SEQUENCE</scope>
    <source>
        <strain evidence="1">HHB10654</strain>
    </source>
</reference>
<reference evidence="1" key="1">
    <citation type="submission" date="2021-03" db="EMBL/GenBank/DDBJ databases">
        <authorList>
            <consortium name="DOE Joint Genome Institute"/>
            <person name="Ahrendt S."/>
            <person name="Looney B.P."/>
            <person name="Miyauchi S."/>
            <person name="Morin E."/>
            <person name="Drula E."/>
            <person name="Courty P.E."/>
            <person name="Chicoki N."/>
            <person name="Fauchery L."/>
            <person name="Kohler A."/>
            <person name="Kuo A."/>
            <person name="Labutti K."/>
            <person name="Pangilinan J."/>
            <person name="Lipzen A."/>
            <person name="Riley R."/>
            <person name="Andreopoulos W."/>
            <person name="He G."/>
            <person name="Johnson J."/>
            <person name="Barry K.W."/>
            <person name="Grigoriev I.V."/>
            <person name="Nagy L."/>
            <person name="Hibbett D."/>
            <person name="Henrissat B."/>
            <person name="Matheny P.B."/>
            <person name="Labbe J."/>
            <person name="Martin F."/>
        </authorList>
    </citation>
    <scope>NUCLEOTIDE SEQUENCE</scope>
    <source>
        <strain evidence="1">HHB10654</strain>
    </source>
</reference>